<name>A0ABR1CEF0_NECAM</name>
<evidence type="ECO:0000313" key="2">
    <source>
        <dbReference type="Proteomes" id="UP001303046"/>
    </source>
</evidence>
<protein>
    <submittedName>
        <fullName evidence="1">Uncharacterized protein</fullName>
    </submittedName>
</protein>
<organism evidence="1 2">
    <name type="scientific">Necator americanus</name>
    <name type="common">Human hookworm</name>
    <dbReference type="NCBI Taxonomy" id="51031"/>
    <lineage>
        <taxon>Eukaryota</taxon>
        <taxon>Metazoa</taxon>
        <taxon>Ecdysozoa</taxon>
        <taxon>Nematoda</taxon>
        <taxon>Chromadorea</taxon>
        <taxon>Rhabditida</taxon>
        <taxon>Rhabditina</taxon>
        <taxon>Rhabditomorpha</taxon>
        <taxon>Strongyloidea</taxon>
        <taxon>Ancylostomatidae</taxon>
        <taxon>Bunostominae</taxon>
        <taxon>Necator</taxon>
    </lineage>
</organism>
<reference evidence="1 2" key="1">
    <citation type="submission" date="2023-08" db="EMBL/GenBank/DDBJ databases">
        <title>A Necator americanus chromosomal reference genome.</title>
        <authorList>
            <person name="Ilik V."/>
            <person name="Petrzelkova K.J."/>
            <person name="Pardy F."/>
            <person name="Fuh T."/>
            <person name="Niatou-Singa F.S."/>
            <person name="Gouil Q."/>
            <person name="Baker L."/>
            <person name="Ritchie M.E."/>
            <person name="Jex A.R."/>
            <person name="Gazzola D."/>
            <person name="Li H."/>
            <person name="Toshio Fujiwara R."/>
            <person name="Zhan B."/>
            <person name="Aroian R.V."/>
            <person name="Pafco B."/>
            <person name="Schwarz E.M."/>
        </authorList>
    </citation>
    <scope>NUCLEOTIDE SEQUENCE [LARGE SCALE GENOMIC DNA]</scope>
    <source>
        <strain evidence="1 2">Aroian</strain>
        <tissue evidence="1">Whole animal</tissue>
    </source>
</reference>
<evidence type="ECO:0000313" key="1">
    <source>
        <dbReference type="EMBL" id="KAK6736499.1"/>
    </source>
</evidence>
<accession>A0ABR1CEF0</accession>
<dbReference type="Proteomes" id="UP001303046">
    <property type="component" value="Unassembled WGS sequence"/>
</dbReference>
<gene>
    <name evidence="1" type="primary">Necator_chrII.g7074</name>
    <name evidence="1" type="ORF">RB195_019281</name>
</gene>
<comment type="caution">
    <text evidence="1">The sequence shown here is derived from an EMBL/GenBank/DDBJ whole genome shotgun (WGS) entry which is preliminary data.</text>
</comment>
<sequence length="103" mass="12378">MTRARYQHLAPASKVGTENRLLFFGHTIKRPADRLVQRVLRSLLDSSWKRPRGRKRKFWTEVKENLRTLGMDWQFRPDARFRRLWNRDEWIGPVQALAEDCEG</sequence>
<dbReference type="EMBL" id="JAVFWL010000002">
    <property type="protein sequence ID" value="KAK6736499.1"/>
    <property type="molecule type" value="Genomic_DNA"/>
</dbReference>
<keyword evidence="2" id="KW-1185">Reference proteome</keyword>
<proteinExistence type="predicted"/>